<feature type="transmembrane region" description="Helical" evidence="7">
    <location>
        <begin position="275"/>
        <end position="300"/>
    </location>
</feature>
<dbReference type="PANTHER" id="PTHR43507">
    <property type="entry name" value="NADH-UBIQUINONE OXIDOREDUCTASE CHAIN 4"/>
    <property type="match status" value="1"/>
</dbReference>
<evidence type="ECO:0000256" key="4">
    <source>
        <dbReference type="ARBA" id="ARBA00022989"/>
    </source>
</evidence>
<evidence type="ECO:0000256" key="3">
    <source>
        <dbReference type="ARBA" id="ARBA00022692"/>
    </source>
</evidence>
<dbReference type="InterPro" id="IPR001750">
    <property type="entry name" value="ND/Mrp_TM"/>
</dbReference>
<feature type="transmembrane region" description="Helical" evidence="7">
    <location>
        <begin position="344"/>
        <end position="363"/>
    </location>
</feature>
<dbReference type="GO" id="GO:0003954">
    <property type="term" value="F:NADH dehydrogenase activity"/>
    <property type="evidence" value="ECO:0007669"/>
    <property type="project" value="TreeGrafter"/>
</dbReference>
<dbReference type="OrthoDB" id="9768329at2"/>
<dbReference type="InterPro" id="IPR003918">
    <property type="entry name" value="NADH_UbQ_OxRdtase"/>
</dbReference>
<evidence type="ECO:0000256" key="2">
    <source>
        <dbReference type="ARBA" id="ARBA00009025"/>
    </source>
</evidence>
<feature type="transmembrane region" description="Helical" evidence="7">
    <location>
        <begin position="80"/>
        <end position="99"/>
    </location>
</feature>
<evidence type="ECO:0000256" key="7">
    <source>
        <dbReference type="SAM" id="Phobius"/>
    </source>
</evidence>
<keyword evidence="10" id="KW-1185">Reference proteome</keyword>
<dbReference type="GO" id="GO:0048039">
    <property type="term" value="F:ubiquinone binding"/>
    <property type="evidence" value="ECO:0007669"/>
    <property type="project" value="TreeGrafter"/>
</dbReference>
<dbReference type="PRINTS" id="PR01437">
    <property type="entry name" value="NUOXDRDTASE4"/>
</dbReference>
<keyword evidence="5 7" id="KW-0472">Membrane</keyword>
<keyword evidence="4 7" id="KW-1133">Transmembrane helix</keyword>
<name>A0A420EPS3_9SPHN</name>
<keyword evidence="3 6" id="KW-0812">Transmembrane</keyword>
<feature type="transmembrane region" description="Helical" evidence="7">
    <location>
        <begin position="419"/>
        <end position="443"/>
    </location>
</feature>
<gene>
    <name evidence="9" type="ORF">D6851_05480</name>
</gene>
<dbReference type="GO" id="GO:0042773">
    <property type="term" value="P:ATP synthesis coupled electron transport"/>
    <property type="evidence" value="ECO:0007669"/>
    <property type="project" value="InterPro"/>
</dbReference>
<evidence type="ECO:0000313" key="9">
    <source>
        <dbReference type="EMBL" id="RKF22664.1"/>
    </source>
</evidence>
<reference evidence="9 10" key="1">
    <citation type="submission" date="2018-09" db="EMBL/GenBank/DDBJ databases">
        <title>Altererythrobacter spongiae sp. nov., isolated from a marine sponge.</title>
        <authorList>
            <person name="Zhuang L."/>
            <person name="Luo L."/>
        </authorList>
    </citation>
    <scope>NUCLEOTIDE SEQUENCE [LARGE SCALE GENOMIC DNA]</scope>
    <source>
        <strain evidence="9 10">HN-Y73</strain>
    </source>
</reference>
<dbReference type="GO" id="GO:0015990">
    <property type="term" value="P:electron transport coupled proton transport"/>
    <property type="evidence" value="ECO:0007669"/>
    <property type="project" value="TreeGrafter"/>
</dbReference>
<dbReference type="AlphaFoldDB" id="A0A420EPS3"/>
<dbReference type="GO" id="GO:0012505">
    <property type="term" value="C:endomembrane system"/>
    <property type="evidence" value="ECO:0007669"/>
    <property type="project" value="UniProtKB-SubCell"/>
</dbReference>
<evidence type="ECO:0000259" key="8">
    <source>
        <dbReference type="Pfam" id="PF00361"/>
    </source>
</evidence>
<sequence>MLSLAILVPLIGAFVLALWTSASTRAARATAIGVSAVPFALLVAVWVGFDASPEAPLFQHLEEVPWIPALGVAWRMGVDGIALVVATMSALLFVAAAAWPIELGERAREYYAWILFLAGVSLGVFLTLDLLIFYVFFDLSLVGMYFLIGRWGHGDSQAAALKFFLYTLAGSLAILLAILGLVLAGDGPLTFDMRELIARQPLAGMDLRGGLVLLGFVFGFGIKTPLFPVHTWLPPAHVQAPGPASTILAGVLLKMGTFGLLRIPMAMMHETFARYALWIGIVALVSILWGALVALGQTSIKRRIAYTSVNHMGYTVLGIAAAGSLVAGHEAARALALTGAVVEMVAHGLITGSLFLMAGSFWQRTQSYEMADYGGLAGVAPKLTAAFILAAFASLGLPGLAGFVAEFQIFAGTFAVHPWLAGLALLGILVTAALFLTMVRALFFGDRKLPEGRSFPDLSRSETIVMAALLALVVAIGVYPAWLLEPIMASARILVGGAG</sequence>
<comment type="similarity">
    <text evidence="2">Belongs to the complex I subunit 4 family.</text>
</comment>
<organism evidence="9 10">
    <name type="scientific">Altericroceibacterium spongiae</name>
    <dbReference type="NCBI Taxonomy" id="2320269"/>
    <lineage>
        <taxon>Bacteria</taxon>
        <taxon>Pseudomonadati</taxon>
        <taxon>Pseudomonadota</taxon>
        <taxon>Alphaproteobacteria</taxon>
        <taxon>Sphingomonadales</taxon>
        <taxon>Erythrobacteraceae</taxon>
        <taxon>Altericroceibacterium</taxon>
    </lineage>
</organism>
<feature type="transmembrane region" description="Helical" evidence="7">
    <location>
        <begin position="6"/>
        <end position="22"/>
    </location>
</feature>
<comment type="subcellular location">
    <subcellularLocation>
        <location evidence="1">Endomembrane system</location>
        <topology evidence="1">Multi-pass membrane protein</topology>
    </subcellularLocation>
    <subcellularLocation>
        <location evidence="6">Membrane</location>
        <topology evidence="6">Multi-pass membrane protein</topology>
    </subcellularLocation>
</comment>
<evidence type="ECO:0000256" key="6">
    <source>
        <dbReference type="RuleBase" id="RU000320"/>
    </source>
</evidence>
<evidence type="ECO:0000313" key="10">
    <source>
        <dbReference type="Proteomes" id="UP000284395"/>
    </source>
</evidence>
<feature type="transmembrane region" description="Helical" evidence="7">
    <location>
        <begin position="111"/>
        <end position="137"/>
    </location>
</feature>
<comment type="caution">
    <text evidence="9">The sequence shown here is derived from an EMBL/GenBank/DDBJ whole genome shotgun (WGS) entry which is preliminary data.</text>
</comment>
<feature type="transmembrane region" description="Helical" evidence="7">
    <location>
        <begin position="463"/>
        <end position="484"/>
    </location>
</feature>
<dbReference type="GO" id="GO:0016020">
    <property type="term" value="C:membrane"/>
    <property type="evidence" value="ECO:0007669"/>
    <property type="project" value="UniProtKB-SubCell"/>
</dbReference>
<dbReference type="Pfam" id="PF00361">
    <property type="entry name" value="Proton_antipo_M"/>
    <property type="match status" value="1"/>
</dbReference>
<dbReference type="EMBL" id="RAPF01000002">
    <property type="protein sequence ID" value="RKF22664.1"/>
    <property type="molecule type" value="Genomic_DNA"/>
</dbReference>
<feature type="domain" description="NADH:quinone oxidoreductase/Mrp antiporter transmembrane" evidence="8">
    <location>
        <begin position="129"/>
        <end position="426"/>
    </location>
</feature>
<dbReference type="InterPro" id="IPR010227">
    <property type="entry name" value="NADH_Q_OxRdtase_chainM/4"/>
</dbReference>
<evidence type="ECO:0000256" key="1">
    <source>
        <dbReference type="ARBA" id="ARBA00004127"/>
    </source>
</evidence>
<proteinExistence type="inferred from homology"/>
<keyword evidence="9" id="KW-0560">Oxidoreductase</keyword>
<feature type="transmembrane region" description="Helical" evidence="7">
    <location>
        <begin position="205"/>
        <end position="222"/>
    </location>
</feature>
<protein>
    <submittedName>
        <fullName evidence="9">NADH-quinone oxidoreductase subunit M</fullName>
        <ecNumber evidence="9">1.6.5.-</ecNumber>
    </submittedName>
</protein>
<dbReference type="NCBIfam" id="TIGR01972">
    <property type="entry name" value="NDH_I_M"/>
    <property type="match status" value="1"/>
</dbReference>
<feature type="transmembrane region" description="Helical" evidence="7">
    <location>
        <begin position="29"/>
        <end position="49"/>
    </location>
</feature>
<feature type="transmembrane region" description="Helical" evidence="7">
    <location>
        <begin position="383"/>
        <end position="407"/>
    </location>
</feature>
<dbReference type="RefSeq" id="WP_120323858.1">
    <property type="nucleotide sequence ID" value="NZ_RAPF01000002.1"/>
</dbReference>
<dbReference type="GO" id="GO:0008137">
    <property type="term" value="F:NADH dehydrogenase (ubiquinone) activity"/>
    <property type="evidence" value="ECO:0007669"/>
    <property type="project" value="InterPro"/>
</dbReference>
<evidence type="ECO:0000256" key="5">
    <source>
        <dbReference type="ARBA" id="ARBA00023136"/>
    </source>
</evidence>
<dbReference type="EC" id="1.6.5.-" evidence="9"/>
<accession>A0A420EPS3</accession>
<dbReference type="PANTHER" id="PTHR43507:SF1">
    <property type="entry name" value="NADH-UBIQUINONE OXIDOREDUCTASE CHAIN 4"/>
    <property type="match status" value="1"/>
</dbReference>
<dbReference type="Proteomes" id="UP000284395">
    <property type="component" value="Unassembled WGS sequence"/>
</dbReference>
<feature type="transmembrane region" description="Helical" evidence="7">
    <location>
        <begin position="163"/>
        <end position="184"/>
    </location>
</feature>
<feature type="transmembrane region" description="Helical" evidence="7">
    <location>
        <begin position="312"/>
        <end position="332"/>
    </location>
</feature>
<feature type="transmembrane region" description="Helical" evidence="7">
    <location>
        <begin position="242"/>
        <end position="263"/>
    </location>
</feature>